<feature type="compositionally biased region" description="Basic and acidic residues" evidence="2">
    <location>
        <begin position="1245"/>
        <end position="1258"/>
    </location>
</feature>
<proteinExistence type="predicted"/>
<organism evidence="4 6">
    <name type="scientific">Legionella gratiana</name>
    <dbReference type="NCBI Taxonomy" id="45066"/>
    <lineage>
        <taxon>Bacteria</taxon>
        <taxon>Pseudomonadati</taxon>
        <taxon>Pseudomonadota</taxon>
        <taxon>Gammaproteobacteria</taxon>
        <taxon>Legionellales</taxon>
        <taxon>Legionellaceae</taxon>
        <taxon>Legionella</taxon>
    </lineage>
</organism>
<keyword evidence="5" id="KW-1185">Reference proteome</keyword>
<dbReference type="RefSeq" id="WP_058497974.1">
    <property type="nucleotide sequence ID" value="NZ_CAAAHW010000013.1"/>
</dbReference>
<evidence type="ECO:0000313" key="3">
    <source>
        <dbReference type="EMBL" id="KTD14051.1"/>
    </source>
</evidence>
<dbReference type="STRING" id="45066.Lgra_0769"/>
<feature type="coiled-coil region" evidence="1">
    <location>
        <begin position="232"/>
        <end position="263"/>
    </location>
</feature>
<evidence type="ECO:0000256" key="2">
    <source>
        <dbReference type="SAM" id="MobiDB-lite"/>
    </source>
</evidence>
<dbReference type="EMBL" id="UGOB01000001">
    <property type="protein sequence ID" value="STX46078.1"/>
    <property type="molecule type" value="Genomic_DNA"/>
</dbReference>
<evidence type="ECO:0000313" key="5">
    <source>
        <dbReference type="Proteomes" id="UP000054691"/>
    </source>
</evidence>
<evidence type="ECO:0000313" key="4">
    <source>
        <dbReference type="EMBL" id="STX46078.1"/>
    </source>
</evidence>
<reference evidence="4 6" key="2">
    <citation type="submission" date="2018-06" db="EMBL/GenBank/DDBJ databases">
        <authorList>
            <consortium name="Pathogen Informatics"/>
            <person name="Doyle S."/>
        </authorList>
    </citation>
    <scope>NUCLEOTIDE SEQUENCE [LARGE SCALE GENOMIC DNA]</scope>
    <source>
        <strain evidence="4 6">NCTC12388</strain>
    </source>
</reference>
<sequence length="1279" mass="145501">MPKNTDLYDAMIELRKNKDINEKDKIDALDAILSVDLNEDGSDVDFREAIVNHKEVWEEFEDLMKDPWWTSGYFESKDFLNPEVDTKYDYSFEELQQTAAEERVKLGLAGVEPDVLITILKNNDKECRAYLATKIQVGTKTLGDVPGWNPENEDVLTSEALKNIKTEAVNVLLSKILSNKTIMAKPEMQDPQIFQDLQSGNLPKIKEAAKKIITASGYDLQGLTTDDIVNAFKKKEDLGENVIEQAEELNKEILKKANDVLLKVLSDDNLMATKPGLKDPKLYEDLNSGDKVKIQRAARIIADLAKPGDRQGLTVDNIVNAFTEGEDLAVEVTDKADERKKQRLDELCEAEFRRQLQLFESTLKDEDLLGKTDLLNQEDSKNFLRDLVNEDTPLLKEEDDKEYKERLLGLPEEKRQKIGEEVQQRLCERYLKAKLLKDGIADPTKFKDILKAKNKTEVIEKLKAGIDDHEDLIDHAVTEKNFAEFQVELVKNFIHQMGREPRPSEGDLENLKDLGQIDNLKDFQVKMAQILGTEKVDFIKDKDLPALQKEIRMQHFQLMIENSSRLGIKAHSELTQLFGTLPPAKQKEIVENPKIVSSIMNSPEKDVLKHYLGNVNVDELVKENARNDKFKKIENSAIAQALANYDPPFDLTSRQILEINGVIEDATRDDLTVERTYIDFIENIRNKLGIEKTNFYKAFNIVGNNFDPLTKSTADAIAKQHKNNEKLLEELDEPDGELNKKLVAALIRIEKEEEFSVADITHLKKVFDESKDIEEFFNEWKPKDRDLTDNDTLLKEALMKQLTPALFRAIKTEENQKAFSKAGPLDQAVIIQNTKPVLERLKKDNQTYLEFHTNLVDLGHLEESHSLALQGKPKSEILKKKEQYQDLNKECINIVRKLEDNLREIETHVLPELKSPPTDKKIKEQAEALNKELAAQKKLIEDGIVFYTALANKTAKKLQEIDEALSDKRQIYMPVGVKIYYQDRNKARNMQETVSDPNRIISDRPVPTHDVAIESKGSNDAVYKRVGKPGPNEVICFDITDKVTGRFRVGGTDDAPDIRDIPLDVKGRITYVPTSAPSSGTLQEGQIHKPNAGRIEIVFPKDKDGHLSPKMLEDKNIDTAMLAVMVELLKRLDNNNPPSKKDPIVITGKDPEKAKFVWAACIAYGISPDHIVSRVPGFNPNNELKKGVVAEGSFYNTVFKPKEDKFKTYVDDYKTKVQEKSVAEKETKAVDKKLEQTIQKKQYAEIREDGKKKEKQREQQTVQEEISPRVAGLTRGSSE</sequence>
<protein>
    <submittedName>
        <fullName evidence="4">Interaptin</fullName>
    </submittedName>
</protein>
<dbReference type="Proteomes" id="UP000054691">
    <property type="component" value="Unassembled WGS sequence"/>
</dbReference>
<gene>
    <name evidence="3" type="ORF">Lgra_0769</name>
    <name evidence="4" type="ORF">NCTC12388_02828</name>
</gene>
<accession>A0A378JGL3</accession>
<name>A0A378JGL3_9GAMM</name>
<dbReference type="OrthoDB" id="5653987at2"/>
<feature type="coiled-coil region" evidence="1">
    <location>
        <begin position="881"/>
        <end position="943"/>
    </location>
</feature>
<reference evidence="3 5" key="1">
    <citation type="submission" date="2015-11" db="EMBL/GenBank/DDBJ databases">
        <title>Genomic analysis of 38 Legionella species identifies large and diverse effector repertoires.</title>
        <authorList>
            <person name="Burstein D."/>
            <person name="Amaro F."/>
            <person name="Zusman T."/>
            <person name="Lifshitz Z."/>
            <person name="Cohen O."/>
            <person name="Gilbert J.A."/>
            <person name="Pupko T."/>
            <person name="Shuman H.A."/>
            <person name="Segal G."/>
        </authorList>
    </citation>
    <scope>NUCLEOTIDE SEQUENCE [LARGE SCALE GENOMIC DNA]</scope>
    <source>
        <strain evidence="3 5">Lyon 8420412</strain>
    </source>
</reference>
<dbReference type="Proteomes" id="UP000254476">
    <property type="component" value="Unassembled WGS sequence"/>
</dbReference>
<keyword evidence="1" id="KW-0175">Coiled coil</keyword>
<evidence type="ECO:0000256" key="1">
    <source>
        <dbReference type="SAM" id="Coils"/>
    </source>
</evidence>
<evidence type="ECO:0000313" key="6">
    <source>
        <dbReference type="Proteomes" id="UP000254476"/>
    </source>
</evidence>
<dbReference type="EMBL" id="LNYE01000008">
    <property type="protein sequence ID" value="KTD14051.1"/>
    <property type="molecule type" value="Genomic_DNA"/>
</dbReference>
<dbReference type="AlphaFoldDB" id="A0A378JGL3"/>
<feature type="region of interest" description="Disordered" evidence="2">
    <location>
        <begin position="1245"/>
        <end position="1279"/>
    </location>
</feature>